<dbReference type="PANTHER" id="PTHR39332:SF7">
    <property type="entry name" value="SRPBCC FAMILY PROTEIN"/>
    <property type="match status" value="1"/>
</dbReference>
<dbReference type="Gene3D" id="3.30.530.20">
    <property type="match status" value="1"/>
</dbReference>
<dbReference type="PANTHER" id="PTHR39332">
    <property type="entry name" value="BLL4707 PROTEIN"/>
    <property type="match status" value="1"/>
</dbReference>
<dbReference type="InterPro" id="IPR019587">
    <property type="entry name" value="Polyketide_cyclase/dehydratase"/>
</dbReference>
<organism evidence="1 2">
    <name type="scientific">Streptomyces iconiensis</name>
    <dbReference type="NCBI Taxonomy" id="1384038"/>
    <lineage>
        <taxon>Bacteria</taxon>
        <taxon>Bacillati</taxon>
        <taxon>Actinomycetota</taxon>
        <taxon>Actinomycetes</taxon>
        <taxon>Kitasatosporales</taxon>
        <taxon>Streptomycetaceae</taxon>
        <taxon>Streptomyces</taxon>
    </lineage>
</organism>
<comment type="caution">
    <text evidence="1">The sequence shown here is derived from an EMBL/GenBank/DDBJ whole genome shotgun (WGS) entry which is preliminary data.</text>
</comment>
<dbReference type="InterPro" id="IPR023393">
    <property type="entry name" value="START-like_dom_sf"/>
</dbReference>
<gene>
    <name evidence="1" type="ORF">NMN56_013795</name>
</gene>
<keyword evidence="2" id="KW-1185">Reference proteome</keyword>
<evidence type="ECO:0000313" key="1">
    <source>
        <dbReference type="EMBL" id="MDJ1133014.1"/>
    </source>
</evidence>
<dbReference type="Proteomes" id="UP001214441">
    <property type="component" value="Unassembled WGS sequence"/>
</dbReference>
<name>A0ABT6ZW42_9ACTN</name>
<evidence type="ECO:0000313" key="2">
    <source>
        <dbReference type="Proteomes" id="UP001214441"/>
    </source>
</evidence>
<dbReference type="RefSeq" id="WP_280842687.1">
    <property type="nucleotide sequence ID" value="NZ_JANCPR020000011.1"/>
</dbReference>
<dbReference type="CDD" id="cd07821">
    <property type="entry name" value="PYR_PYL_RCAR_like"/>
    <property type="match status" value="1"/>
</dbReference>
<reference evidence="1 2" key="1">
    <citation type="submission" date="2023-05" db="EMBL/GenBank/DDBJ databases">
        <title>Streptantibioticus silvisoli sp. nov., acidotolerant actinomycetes 1 from pine litter.</title>
        <authorList>
            <person name="Swiecimska M."/>
            <person name="Golinska P."/>
            <person name="Sangal V."/>
            <person name="Wachnowicz B."/>
            <person name="Goodfellow M."/>
        </authorList>
    </citation>
    <scope>NUCLEOTIDE SEQUENCE [LARGE SCALE GENOMIC DNA]</scope>
    <source>
        <strain evidence="1 2">DSM 42109</strain>
    </source>
</reference>
<accession>A0ABT6ZW42</accession>
<proteinExistence type="predicted"/>
<dbReference type="EMBL" id="JANCPR020000011">
    <property type="protein sequence ID" value="MDJ1133014.1"/>
    <property type="molecule type" value="Genomic_DNA"/>
</dbReference>
<dbReference type="Pfam" id="PF10604">
    <property type="entry name" value="Polyketide_cyc2"/>
    <property type="match status" value="1"/>
</dbReference>
<sequence>MTPYSPSPPEDLMPEAFASAVVPADADTVWRVVRDFGGLDTWLPPVVRCDLPEGEAPDRVGCVRTLLMADGGTVVESLVALDDHTRALTYAIVSSPFPVHSYLATMRVLPLTTTDEAFVSWSVTFDCDPADADELTKTFRDDIFSAGLRALADSV</sequence>
<dbReference type="SUPFAM" id="SSF55961">
    <property type="entry name" value="Bet v1-like"/>
    <property type="match status" value="1"/>
</dbReference>
<protein>
    <submittedName>
        <fullName evidence="1">SRPBCC family protein</fullName>
    </submittedName>
</protein>